<dbReference type="SUPFAM" id="SSF82607">
    <property type="entry name" value="YbaB-like"/>
    <property type="match status" value="1"/>
</dbReference>
<gene>
    <name evidence="1" type="ORF">FHR82_005668</name>
</gene>
<dbReference type="AlphaFoldDB" id="A0A7W7Q996"/>
<organism evidence="1 2">
    <name type="scientific">Actinophytocola algeriensis</name>
    <dbReference type="NCBI Taxonomy" id="1768010"/>
    <lineage>
        <taxon>Bacteria</taxon>
        <taxon>Bacillati</taxon>
        <taxon>Actinomycetota</taxon>
        <taxon>Actinomycetes</taxon>
        <taxon>Pseudonocardiales</taxon>
        <taxon>Pseudonocardiaceae</taxon>
    </lineage>
</organism>
<dbReference type="Gene3D" id="3.30.1310.10">
    <property type="entry name" value="Nucleoid-associated protein YbaB-like domain"/>
    <property type="match status" value="1"/>
</dbReference>
<name>A0A7W7Q996_9PSEU</name>
<protein>
    <submittedName>
        <fullName evidence="1">DNA-binding protein YbaB</fullName>
    </submittedName>
</protein>
<dbReference type="RefSeq" id="WP_184813521.1">
    <property type="nucleotide sequence ID" value="NZ_JACHJQ010000006.1"/>
</dbReference>
<accession>A0A7W7Q996</accession>
<dbReference type="InterPro" id="IPR004401">
    <property type="entry name" value="YbaB/EbfC"/>
</dbReference>
<dbReference type="InterPro" id="IPR036894">
    <property type="entry name" value="YbaB-like_sf"/>
</dbReference>
<dbReference type="Proteomes" id="UP000520767">
    <property type="component" value="Unassembled WGS sequence"/>
</dbReference>
<reference evidence="1 2" key="1">
    <citation type="submission" date="2020-08" db="EMBL/GenBank/DDBJ databases">
        <title>Genomic Encyclopedia of Type Strains, Phase III (KMG-III): the genomes of soil and plant-associated and newly described type strains.</title>
        <authorList>
            <person name="Whitman W."/>
        </authorList>
    </citation>
    <scope>NUCLEOTIDE SEQUENCE [LARGE SCALE GENOMIC DNA]</scope>
    <source>
        <strain evidence="1 2">CECT 8960</strain>
    </source>
</reference>
<keyword evidence="1" id="KW-0238">DNA-binding</keyword>
<dbReference type="EMBL" id="JACHJQ010000006">
    <property type="protein sequence ID" value="MBB4909410.1"/>
    <property type="molecule type" value="Genomic_DNA"/>
</dbReference>
<evidence type="ECO:0000313" key="2">
    <source>
        <dbReference type="Proteomes" id="UP000520767"/>
    </source>
</evidence>
<proteinExistence type="predicted"/>
<sequence>MDPAQWLSQYEERLRRTAANAAAAGERLRDAGGRASSPGGEVTVTVGAGGALDDVTLTPAVGEMAADRLARLIVTTVRQARLAAAARVAGIMTDYLGKGPALEIVTSHLPAEREP</sequence>
<comment type="caution">
    <text evidence="1">The sequence shown here is derived from an EMBL/GenBank/DDBJ whole genome shotgun (WGS) entry which is preliminary data.</text>
</comment>
<dbReference type="Pfam" id="PF02575">
    <property type="entry name" value="YbaB_DNA_bd"/>
    <property type="match status" value="1"/>
</dbReference>
<dbReference type="GO" id="GO:0003677">
    <property type="term" value="F:DNA binding"/>
    <property type="evidence" value="ECO:0007669"/>
    <property type="project" value="UniProtKB-KW"/>
</dbReference>
<keyword evidence="2" id="KW-1185">Reference proteome</keyword>
<evidence type="ECO:0000313" key="1">
    <source>
        <dbReference type="EMBL" id="MBB4909410.1"/>
    </source>
</evidence>